<sequence>MDFVERHAGWTAEQSAAAAEIRDRAEGGGLKVVRLVFADQHGLLRGKTVTASEVPAVLREGTGIASSLLAKDTSGRTVFPLFTRETPLGLPELRGAADMVMVPDPLTFRMLPWSPGTGWLLCDLRFTSGAPVPLCTRGLLRSVLEQTAGLTYRTGLEVEFHLFRLDDPRLGAADLGQPGAAPEVGMLNHGYQYLSELRYDELDPMLDVLRGTLEELGLPLRTLEVEFGPSQVELTLRPADGLGTADAMVLLRSAVKQVAARHGHHATFMCRPHLPGVFSSGWHLHQSMVRGDEGVFAPEPGDGDGDGAKAGDTAGGPGLSSYGRAFLGGLLRHARATSALSTPALNGFKRFRSLSLAPDRAVWGRDNRGAMVRVLGDGPSSTRLENRIGEPAANPYLYLASQLAAGLDGVARDLDPGPAADEPYATRAEPLPRSLGEALDALEADRELTDRLGKDFVVYYASVKRAEIARFDQEVTDWEQREYFRVF</sequence>
<dbReference type="Gene3D" id="3.30.590.10">
    <property type="entry name" value="Glutamine synthetase/guanido kinase, catalytic domain"/>
    <property type="match status" value="1"/>
</dbReference>
<accession>A0AB39R040</accession>
<evidence type="ECO:0000313" key="9">
    <source>
        <dbReference type="EMBL" id="XDQ48235.1"/>
    </source>
</evidence>
<dbReference type="GO" id="GO:0005524">
    <property type="term" value="F:ATP binding"/>
    <property type="evidence" value="ECO:0007669"/>
    <property type="project" value="UniProtKB-KW"/>
</dbReference>
<feature type="domain" description="GS beta-grasp" evidence="7">
    <location>
        <begin position="28"/>
        <end position="129"/>
    </location>
</feature>
<dbReference type="PANTHER" id="PTHR43785">
    <property type="entry name" value="GAMMA-GLUTAMYLPUTRESCINE SYNTHETASE"/>
    <property type="match status" value="1"/>
</dbReference>
<proteinExistence type="inferred from homology"/>
<dbReference type="GO" id="GO:0004356">
    <property type="term" value="F:glutamine synthetase activity"/>
    <property type="evidence" value="ECO:0007669"/>
    <property type="project" value="InterPro"/>
</dbReference>
<evidence type="ECO:0000256" key="4">
    <source>
        <dbReference type="ARBA" id="ARBA00022840"/>
    </source>
</evidence>
<dbReference type="PROSITE" id="PS51986">
    <property type="entry name" value="GS_BETA_GRASP"/>
    <property type="match status" value="1"/>
</dbReference>
<dbReference type="PROSITE" id="PS51987">
    <property type="entry name" value="GS_CATALYTIC"/>
    <property type="match status" value="1"/>
</dbReference>
<evidence type="ECO:0000259" key="8">
    <source>
        <dbReference type="PROSITE" id="PS51987"/>
    </source>
</evidence>
<dbReference type="InterPro" id="IPR036651">
    <property type="entry name" value="Gln_synt_N_sf"/>
</dbReference>
<dbReference type="EC" id="6.3.1.-" evidence="9"/>
<comment type="similarity">
    <text evidence="1 5 6">Belongs to the glutamine synthetase family.</text>
</comment>
<dbReference type="InterPro" id="IPR008146">
    <property type="entry name" value="Gln_synth_cat_dom"/>
</dbReference>
<name>A0AB39R040_9ACTN</name>
<evidence type="ECO:0000256" key="2">
    <source>
        <dbReference type="ARBA" id="ARBA00022598"/>
    </source>
</evidence>
<dbReference type="GO" id="GO:0006542">
    <property type="term" value="P:glutamine biosynthetic process"/>
    <property type="evidence" value="ECO:0007669"/>
    <property type="project" value="InterPro"/>
</dbReference>
<dbReference type="RefSeq" id="WP_369227060.1">
    <property type="nucleotide sequence ID" value="NZ_CP163441.1"/>
</dbReference>
<evidence type="ECO:0000256" key="5">
    <source>
        <dbReference type="PROSITE-ProRule" id="PRU01330"/>
    </source>
</evidence>
<dbReference type="Pfam" id="PF00120">
    <property type="entry name" value="Gln-synt_C"/>
    <property type="match status" value="1"/>
</dbReference>
<dbReference type="Gene3D" id="3.10.20.70">
    <property type="entry name" value="Glutamine synthetase, N-terminal domain"/>
    <property type="match status" value="1"/>
</dbReference>
<protein>
    <submittedName>
        <fullName evidence="9">Glutamine synthetase family protein</fullName>
        <ecNumber evidence="9">6.3.1.-</ecNumber>
    </submittedName>
</protein>
<organism evidence="9">
    <name type="scientific">Streptomyces sp. R39</name>
    <dbReference type="NCBI Taxonomy" id="3238631"/>
    <lineage>
        <taxon>Bacteria</taxon>
        <taxon>Bacillati</taxon>
        <taxon>Actinomycetota</taxon>
        <taxon>Actinomycetes</taxon>
        <taxon>Kitasatosporales</taxon>
        <taxon>Streptomycetaceae</taxon>
        <taxon>Streptomyces</taxon>
    </lineage>
</organism>
<dbReference type="InterPro" id="IPR014746">
    <property type="entry name" value="Gln_synth/guanido_kin_cat_dom"/>
</dbReference>
<dbReference type="SUPFAM" id="SSF55931">
    <property type="entry name" value="Glutamine synthetase/guanido kinase"/>
    <property type="match status" value="1"/>
</dbReference>
<dbReference type="AlphaFoldDB" id="A0AB39R040"/>
<dbReference type="PANTHER" id="PTHR43785:SF12">
    <property type="entry name" value="TYPE-1 GLUTAMINE SYNTHETASE 2"/>
    <property type="match status" value="1"/>
</dbReference>
<dbReference type="EMBL" id="CP163441">
    <property type="protein sequence ID" value="XDQ48235.1"/>
    <property type="molecule type" value="Genomic_DNA"/>
</dbReference>
<evidence type="ECO:0000256" key="1">
    <source>
        <dbReference type="ARBA" id="ARBA00009897"/>
    </source>
</evidence>
<gene>
    <name evidence="9" type="ORF">AB5J52_41560</name>
</gene>
<dbReference type="InterPro" id="IPR008147">
    <property type="entry name" value="Gln_synt_N"/>
</dbReference>
<reference evidence="9" key="1">
    <citation type="submission" date="2024-07" db="EMBL/GenBank/DDBJ databases">
        <authorList>
            <person name="Yu S.T."/>
        </authorList>
    </citation>
    <scope>NUCLEOTIDE SEQUENCE</scope>
    <source>
        <strain evidence="9">R39</strain>
    </source>
</reference>
<keyword evidence="4" id="KW-0067">ATP-binding</keyword>
<dbReference type="SMART" id="SM01230">
    <property type="entry name" value="Gln-synt_C"/>
    <property type="match status" value="1"/>
</dbReference>
<keyword evidence="2 9" id="KW-0436">Ligase</keyword>
<feature type="domain" description="GS catalytic" evidence="8">
    <location>
        <begin position="136"/>
        <end position="487"/>
    </location>
</feature>
<keyword evidence="3" id="KW-0547">Nucleotide-binding</keyword>
<evidence type="ECO:0000259" key="7">
    <source>
        <dbReference type="PROSITE" id="PS51986"/>
    </source>
</evidence>
<evidence type="ECO:0000256" key="6">
    <source>
        <dbReference type="RuleBase" id="RU000384"/>
    </source>
</evidence>
<dbReference type="SUPFAM" id="SSF54368">
    <property type="entry name" value="Glutamine synthetase, N-terminal domain"/>
    <property type="match status" value="1"/>
</dbReference>
<evidence type="ECO:0000256" key="3">
    <source>
        <dbReference type="ARBA" id="ARBA00022741"/>
    </source>
</evidence>